<keyword evidence="4 7" id="KW-0067">ATP-binding</keyword>
<dbReference type="InterPro" id="IPR003593">
    <property type="entry name" value="AAA+_ATPase"/>
</dbReference>
<dbReference type="SUPFAM" id="SSF52540">
    <property type="entry name" value="P-loop containing nucleoside triphosphate hydrolases"/>
    <property type="match status" value="2"/>
</dbReference>
<feature type="region of interest" description="Disordered" evidence="5">
    <location>
        <begin position="488"/>
        <end position="516"/>
    </location>
</feature>
<dbReference type="AlphaFoldDB" id="A0A2V1HPX3"/>
<dbReference type="GO" id="GO:0005524">
    <property type="term" value="F:ATP binding"/>
    <property type="evidence" value="ECO:0007669"/>
    <property type="project" value="UniProtKB-KW"/>
</dbReference>
<feature type="domain" description="ABC transporter" evidence="6">
    <location>
        <begin position="243"/>
        <end position="491"/>
    </location>
</feature>
<dbReference type="PANTHER" id="PTHR43790">
    <property type="entry name" value="CARBOHYDRATE TRANSPORT ATP-BINDING PROTEIN MG119-RELATED"/>
    <property type="match status" value="1"/>
</dbReference>
<evidence type="ECO:0000259" key="6">
    <source>
        <dbReference type="PROSITE" id="PS50893"/>
    </source>
</evidence>
<dbReference type="EMBL" id="QEOP01000002">
    <property type="protein sequence ID" value="PVZ94588.1"/>
    <property type="molecule type" value="Genomic_DNA"/>
</dbReference>
<protein>
    <submittedName>
        <fullName evidence="7">Sugar ABC transporter ATP-binding protein</fullName>
    </submittedName>
</protein>
<dbReference type="RefSeq" id="WP_116757099.1">
    <property type="nucleotide sequence ID" value="NZ_JBHUEX010000001.1"/>
</dbReference>
<organism evidence="7 8">
    <name type="scientific">Amnibacterium flavum</name>
    <dbReference type="NCBI Taxonomy" id="2173173"/>
    <lineage>
        <taxon>Bacteria</taxon>
        <taxon>Bacillati</taxon>
        <taxon>Actinomycetota</taxon>
        <taxon>Actinomycetes</taxon>
        <taxon>Micrococcales</taxon>
        <taxon>Microbacteriaceae</taxon>
        <taxon>Amnibacterium</taxon>
    </lineage>
</organism>
<keyword evidence="2" id="KW-0677">Repeat</keyword>
<evidence type="ECO:0000256" key="2">
    <source>
        <dbReference type="ARBA" id="ARBA00022737"/>
    </source>
</evidence>
<dbReference type="InterPro" id="IPR027417">
    <property type="entry name" value="P-loop_NTPase"/>
</dbReference>
<keyword evidence="3" id="KW-0547">Nucleotide-binding</keyword>
<accession>A0A2V1HPX3</accession>
<dbReference type="CDD" id="cd03216">
    <property type="entry name" value="ABC_Carb_Monos_I"/>
    <property type="match status" value="1"/>
</dbReference>
<feature type="domain" description="ABC transporter" evidence="6">
    <location>
        <begin position="3"/>
        <end position="238"/>
    </location>
</feature>
<dbReference type="InterPro" id="IPR050107">
    <property type="entry name" value="ABC_carbohydrate_import_ATPase"/>
</dbReference>
<dbReference type="PROSITE" id="PS50893">
    <property type="entry name" value="ABC_TRANSPORTER_2"/>
    <property type="match status" value="2"/>
</dbReference>
<gene>
    <name evidence="7" type="ORF">DDQ50_12890</name>
</gene>
<evidence type="ECO:0000256" key="4">
    <source>
        <dbReference type="ARBA" id="ARBA00022840"/>
    </source>
</evidence>
<dbReference type="Gene3D" id="3.40.50.300">
    <property type="entry name" value="P-loop containing nucleotide triphosphate hydrolases"/>
    <property type="match status" value="2"/>
</dbReference>
<reference evidence="7 8" key="1">
    <citation type="submission" date="2018-05" db="EMBL/GenBank/DDBJ databases">
        <title>Amnibacterium sp. M8JJ-5, whole genome shotgun sequence.</title>
        <authorList>
            <person name="Tuo L."/>
        </authorList>
    </citation>
    <scope>NUCLEOTIDE SEQUENCE [LARGE SCALE GENOMIC DNA]</scope>
    <source>
        <strain evidence="7 8">M8JJ-5</strain>
    </source>
</reference>
<evidence type="ECO:0000256" key="1">
    <source>
        <dbReference type="ARBA" id="ARBA00022448"/>
    </source>
</evidence>
<evidence type="ECO:0000256" key="5">
    <source>
        <dbReference type="SAM" id="MobiDB-lite"/>
    </source>
</evidence>
<dbReference type="InterPro" id="IPR003439">
    <property type="entry name" value="ABC_transporter-like_ATP-bd"/>
</dbReference>
<dbReference type="SMART" id="SM00382">
    <property type="entry name" value="AAA"/>
    <property type="match status" value="2"/>
</dbReference>
<dbReference type="OrthoDB" id="39350at2"/>
<dbReference type="Proteomes" id="UP000244893">
    <property type="component" value="Unassembled WGS sequence"/>
</dbReference>
<dbReference type="Pfam" id="PF00005">
    <property type="entry name" value="ABC_tran"/>
    <property type="match status" value="2"/>
</dbReference>
<evidence type="ECO:0000256" key="3">
    <source>
        <dbReference type="ARBA" id="ARBA00022741"/>
    </source>
</evidence>
<dbReference type="CDD" id="cd03215">
    <property type="entry name" value="ABC_Carb_Monos_II"/>
    <property type="match status" value="1"/>
</dbReference>
<comment type="caution">
    <text evidence="7">The sequence shown here is derived from an EMBL/GenBank/DDBJ whole genome shotgun (WGS) entry which is preliminary data.</text>
</comment>
<dbReference type="InterPro" id="IPR017871">
    <property type="entry name" value="ABC_transporter-like_CS"/>
</dbReference>
<keyword evidence="8" id="KW-1185">Reference proteome</keyword>
<name>A0A2V1HPX3_9MICO</name>
<dbReference type="PROSITE" id="PS00211">
    <property type="entry name" value="ABC_TRANSPORTER_1"/>
    <property type="match status" value="1"/>
</dbReference>
<keyword evidence="1" id="KW-0813">Transport</keyword>
<evidence type="ECO:0000313" key="7">
    <source>
        <dbReference type="EMBL" id="PVZ94588.1"/>
    </source>
</evidence>
<proteinExistence type="predicted"/>
<sequence>MTVELTGLTKRYGATTALDSVDLTVESGEVHALLGHNGAGKSTLIKCLGGSVRPTSGTIALDGRPLENLTPRSAIDAGISVIYQHLGLIDGLTVSENLFLGNELTAGLFVRSRSQRIVAAESLARIGADIDPDIPVGALSSGGRQMVAIAKAIQRDAKLLILDEPTAALSPVEAAALGRLVLQLRAEGLAILYVTHLLNEVMTLADRVTVLRNGRAVWAAHMAGTAKGDLVRAISDSAGEAPAEASNVDRSGVPALRVPAAADGVDLEVFPGEIVALYGLMGAGRTKLLESVYGSRPSSRREVELSGEAVTLGSPGAALAAQVALVPADRHSQGLFLSLPAQENSVTRAMAMLARLGFRSPTREREVFDEAASLMSLKPHNPALPAERFSGGNQQKILISRWVTSASDARILLVDDPTQGVDVGARTEIYAVLRDLAREKGMAILVSTNEPEEVIALADRCAFMADGAVTGIVDVPGTTAEELLSTIHPSDADDHSDATASPSPGNRTTTRETEAA</sequence>
<dbReference type="GO" id="GO:0016887">
    <property type="term" value="F:ATP hydrolysis activity"/>
    <property type="evidence" value="ECO:0007669"/>
    <property type="project" value="InterPro"/>
</dbReference>
<dbReference type="PANTHER" id="PTHR43790:SF9">
    <property type="entry name" value="GALACTOFURANOSE TRANSPORTER ATP-BINDING PROTEIN YTFR"/>
    <property type="match status" value="1"/>
</dbReference>
<evidence type="ECO:0000313" key="8">
    <source>
        <dbReference type="Proteomes" id="UP000244893"/>
    </source>
</evidence>